<evidence type="ECO:0000313" key="2">
    <source>
        <dbReference type="Proteomes" id="UP001234297"/>
    </source>
</evidence>
<organism evidence="1 2">
    <name type="scientific">Persea americana</name>
    <name type="common">Avocado</name>
    <dbReference type="NCBI Taxonomy" id="3435"/>
    <lineage>
        <taxon>Eukaryota</taxon>
        <taxon>Viridiplantae</taxon>
        <taxon>Streptophyta</taxon>
        <taxon>Embryophyta</taxon>
        <taxon>Tracheophyta</taxon>
        <taxon>Spermatophyta</taxon>
        <taxon>Magnoliopsida</taxon>
        <taxon>Magnoliidae</taxon>
        <taxon>Laurales</taxon>
        <taxon>Lauraceae</taxon>
        <taxon>Persea</taxon>
    </lineage>
</organism>
<name>A0ACC2KSE2_PERAE</name>
<dbReference type="EMBL" id="CM056819">
    <property type="protein sequence ID" value="KAJ8624109.1"/>
    <property type="molecule type" value="Genomic_DNA"/>
</dbReference>
<evidence type="ECO:0000313" key="1">
    <source>
        <dbReference type="EMBL" id="KAJ8624109.1"/>
    </source>
</evidence>
<comment type="caution">
    <text evidence="1">The sequence shown here is derived from an EMBL/GenBank/DDBJ whole genome shotgun (WGS) entry which is preliminary data.</text>
</comment>
<reference evidence="1 2" key="1">
    <citation type="journal article" date="2022" name="Hortic Res">
        <title>A haplotype resolved chromosomal level avocado genome allows analysis of novel avocado genes.</title>
        <authorList>
            <person name="Nath O."/>
            <person name="Fletcher S.J."/>
            <person name="Hayward A."/>
            <person name="Shaw L.M."/>
            <person name="Masouleh A.K."/>
            <person name="Furtado A."/>
            <person name="Henry R.J."/>
            <person name="Mitter N."/>
        </authorList>
    </citation>
    <scope>NUCLEOTIDE SEQUENCE [LARGE SCALE GENOMIC DNA]</scope>
    <source>
        <strain evidence="2">cv. Hass</strain>
    </source>
</reference>
<accession>A0ACC2KSE2</accession>
<gene>
    <name evidence="1" type="ORF">MRB53_032639</name>
</gene>
<protein>
    <submittedName>
        <fullName evidence="1">Uncharacterized protein</fullName>
    </submittedName>
</protein>
<keyword evidence="2" id="KW-1185">Reference proteome</keyword>
<proteinExistence type="predicted"/>
<sequence>MVLASLFFVPGDPESKRWRRRKRLSKLTTTTGHFRWRRCFGDAFDGATIVRGGLDRGECLTMVNGAKSVTFTFTNRCTYTVWAGTLNNANKPPLAQTGFQLDTGASQTVEAPAGWGGRMWGRTRCTTDTSGKFTCVTGDCGVHIPCNGAGPAPPATIVEFTLGTGGNKDFYDTSLVDGFNLPFSITPLGGAGNCRVSGCPADVNAICPPELRLTAPDGSTAGCKSACVASGTEEYCCRGAYGTPDKCKPTYYSMIFKNACRLAYSYAYDDASSIFTCTGANYLLTFCP</sequence>
<dbReference type="Proteomes" id="UP001234297">
    <property type="component" value="Chromosome 11"/>
</dbReference>